<dbReference type="EMBL" id="CP125942">
    <property type="protein sequence ID" value="XAO47014.1"/>
    <property type="molecule type" value="Genomic_DNA"/>
</dbReference>
<dbReference type="Proteomes" id="UP001486888">
    <property type="component" value="Chromosome"/>
</dbReference>
<dbReference type="RefSeq" id="WP_345473722.1">
    <property type="nucleotide sequence ID" value="NZ_CP125942.1"/>
</dbReference>
<accession>A0AAU6WH43</accession>
<evidence type="ECO:0000256" key="1">
    <source>
        <dbReference type="SAM" id="MobiDB-lite"/>
    </source>
</evidence>
<dbReference type="AlphaFoldDB" id="A0AAU6WH43"/>
<protein>
    <submittedName>
        <fullName evidence="2">Uncharacterized protein</fullName>
    </submittedName>
</protein>
<sequence>MSTNPTTQPNRTAAEAKARREARTIARHLAHISKDASPLALAELHGKLGRSIAEIATTRKKES</sequence>
<name>A0AAU6WH43_9MICC</name>
<evidence type="ECO:0000313" key="3">
    <source>
        <dbReference type="Proteomes" id="UP001486888"/>
    </source>
</evidence>
<evidence type="ECO:0000313" key="2">
    <source>
        <dbReference type="EMBL" id="XAO47014.1"/>
    </source>
</evidence>
<dbReference type="KEGG" id="gey:QMQ05_05685"/>
<feature type="region of interest" description="Disordered" evidence="1">
    <location>
        <begin position="1"/>
        <end position="21"/>
    </location>
</feature>
<reference evidence="2 3" key="1">
    <citation type="submission" date="2023-05" db="EMBL/GenBank/DDBJ databases">
        <title>Glutamicibacter sp. B1, complete genome.</title>
        <authorList>
            <person name="Long Y.H."/>
            <person name="Fang T."/>
            <person name="Li X.Y."/>
        </authorList>
    </citation>
    <scope>NUCLEOTIDE SEQUENCE [LARGE SCALE GENOMIC DNA]</scope>
    <source>
        <strain evidence="2 3">B1</strain>
    </source>
</reference>
<proteinExistence type="predicted"/>
<organism evidence="2 3">
    <name type="scientific">Glutamicibacter ectropisis</name>
    <dbReference type="NCBI Taxonomy" id="3046593"/>
    <lineage>
        <taxon>Bacteria</taxon>
        <taxon>Bacillati</taxon>
        <taxon>Actinomycetota</taxon>
        <taxon>Actinomycetes</taxon>
        <taxon>Micrococcales</taxon>
        <taxon>Micrococcaceae</taxon>
        <taxon>Glutamicibacter</taxon>
    </lineage>
</organism>
<feature type="compositionally biased region" description="Polar residues" evidence="1">
    <location>
        <begin position="1"/>
        <end position="10"/>
    </location>
</feature>
<gene>
    <name evidence="2" type="ORF">QMQ05_05685</name>
</gene>
<keyword evidence="3" id="KW-1185">Reference proteome</keyword>